<organism evidence="1">
    <name type="scientific">uncultured spirochete</name>
    <dbReference type="NCBI Taxonomy" id="156406"/>
    <lineage>
        <taxon>Bacteria</taxon>
        <taxon>Pseudomonadati</taxon>
        <taxon>Spirochaetota</taxon>
        <taxon>Spirochaetia</taxon>
        <taxon>Spirochaetales</taxon>
        <taxon>environmental samples</taxon>
    </lineage>
</organism>
<accession>A0A3P3XS14</accession>
<reference evidence="1" key="1">
    <citation type="submission" date="2017-02" db="EMBL/GenBank/DDBJ databases">
        <authorList>
            <person name="Regsiter A."/>
            <person name="William W."/>
        </authorList>
    </citation>
    <scope>NUCLEOTIDE SEQUENCE</scope>
    <source>
        <strain evidence="1">BdmA 4</strain>
    </source>
</reference>
<dbReference type="EMBL" id="FWDO01000005">
    <property type="protein sequence ID" value="SLM18954.1"/>
    <property type="molecule type" value="Genomic_DNA"/>
</dbReference>
<gene>
    <name evidence="1" type="ORF">SPIRO4BDMA_50469</name>
</gene>
<dbReference type="GO" id="GO:0015074">
    <property type="term" value="P:DNA integration"/>
    <property type="evidence" value="ECO:0007669"/>
    <property type="project" value="InterPro"/>
</dbReference>
<protein>
    <recommendedName>
        <fullName evidence="2">Integrase catalytic domain-containing protein</fullName>
    </recommendedName>
</protein>
<sequence>MPFHTEKLTYLLTCVKLLAFKESMAKYIHFYNSERFHQSLGYETPAARVRSPLGIQECNMEEVIRFKTLDKWAHLRPF</sequence>
<name>A0A3P3XS14_9SPIR</name>
<evidence type="ECO:0008006" key="2">
    <source>
        <dbReference type="Google" id="ProtNLM"/>
    </source>
</evidence>
<evidence type="ECO:0000313" key="1">
    <source>
        <dbReference type="EMBL" id="SLM18954.1"/>
    </source>
</evidence>
<dbReference type="AlphaFoldDB" id="A0A3P3XS14"/>
<proteinExistence type="predicted"/>